<feature type="transmembrane region" description="Helical" evidence="1">
    <location>
        <begin position="48"/>
        <end position="67"/>
    </location>
</feature>
<keyword evidence="1" id="KW-0472">Membrane</keyword>
<sequence length="113" mass="12950">MKKLTILIRSLSIILFVVALVVFFQAPALVATHIDDLGHADAFGNRSYLFILPIIFIFLNELILMVLKHQRYKARLEKLPMLQPKEWYWFAALVVVLVIFAGLIVQQSMLGHS</sequence>
<feature type="transmembrane region" description="Helical" evidence="1">
    <location>
        <begin position="87"/>
        <end position="105"/>
    </location>
</feature>
<protein>
    <recommendedName>
        <fullName evidence="2">DUF1648 domain-containing protein</fullName>
    </recommendedName>
</protein>
<name>A0A0R2AGV3_9LACO</name>
<gene>
    <name evidence="3" type="ORF">FC26_GL000077</name>
</gene>
<reference evidence="3 4" key="1">
    <citation type="journal article" date="2015" name="Genome Announc.">
        <title>Expanding the biotechnology potential of lactobacilli through comparative genomics of 213 strains and associated genera.</title>
        <authorList>
            <person name="Sun Z."/>
            <person name="Harris H.M."/>
            <person name="McCann A."/>
            <person name="Guo C."/>
            <person name="Argimon S."/>
            <person name="Zhang W."/>
            <person name="Yang X."/>
            <person name="Jeffery I.B."/>
            <person name="Cooney J.C."/>
            <person name="Kagawa T.F."/>
            <person name="Liu W."/>
            <person name="Song Y."/>
            <person name="Salvetti E."/>
            <person name="Wrobel A."/>
            <person name="Rasinkangas P."/>
            <person name="Parkhill J."/>
            <person name="Rea M.C."/>
            <person name="O'Sullivan O."/>
            <person name="Ritari J."/>
            <person name="Douillard F.P."/>
            <person name="Paul Ross R."/>
            <person name="Yang R."/>
            <person name="Briner A.E."/>
            <person name="Felis G.E."/>
            <person name="de Vos W.M."/>
            <person name="Barrangou R."/>
            <person name="Klaenhammer T.R."/>
            <person name="Caufield P.W."/>
            <person name="Cui Y."/>
            <person name="Zhang H."/>
            <person name="O'Toole P.W."/>
        </authorList>
    </citation>
    <scope>NUCLEOTIDE SEQUENCE [LARGE SCALE GENOMIC DNA]</scope>
    <source>
        <strain evidence="3 4">DSM 20634</strain>
    </source>
</reference>
<dbReference type="STRING" id="1423813.FC26_GL000077"/>
<dbReference type="PATRIC" id="fig|1423813.3.peg.79"/>
<keyword evidence="1" id="KW-1133">Transmembrane helix</keyword>
<evidence type="ECO:0000313" key="4">
    <source>
        <dbReference type="Proteomes" id="UP000051733"/>
    </source>
</evidence>
<evidence type="ECO:0000256" key="1">
    <source>
        <dbReference type="SAM" id="Phobius"/>
    </source>
</evidence>
<feature type="domain" description="DUF1648" evidence="2">
    <location>
        <begin position="13"/>
        <end position="57"/>
    </location>
</feature>
<dbReference type="RefSeq" id="WP_057777690.1">
    <property type="nucleotide sequence ID" value="NZ_AYYY01000007.1"/>
</dbReference>
<keyword evidence="1" id="KW-0812">Transmembrane</keyword>
<dbReference type="AlphaFoldDB" id="A0A0R2AGV3"/>
<proteinExistence type="predicted"/>
<evidence type="ECO:0000259" key="2">
    <source>
        <dbReference type="Pfam" id="PF07853"/>
    </source>
</evidence>
<organism evidence="3 4">
    <name type="scientific">Paucilactobacillus vaccinostercus DSM 20634</name>
    <dbReference type="NCBI Taxonomy" id="1423813"/>
    <lineage>
        <taxon>Bacteria</taxon>
        <taxon>Bacillati</taxon>
        <taxon>Bacillota</taxon>
        <taxon>Bacilli</taxon>
        <taxon>Lactobacillales</taxon>
        <taxon>Lactobacillaceae</taxon>
        <taxon>Paucilactobacillus</taxon>
    </lineage>
</organism>
<dbReference type="InterPro" id="IPR012867">
    <property type="entry name" value="DUF1648"/>
</dbReference>
<evidence type="ECO:0000313" key="3">
    <source>
        <dbReference type="EMBL" id="KRM62291.1"/>
    </source>
</evidence>
<accession>A0A0R2AGV3</accession>
<dbReference type="EMBL" id="AYYY01000007">
    <property type="protein sequence ID" value="KRM62291.1"/>
    <property type="molecule type" value="Genomic_DNA"/>
</dbReference>
<dbReference type="Pfam" id="PF07853">
    <property type="entry name" value="DUF1648"/>
    <property type="match status" value="1"/>
</dbReference>
<keyword evidence="4" id="KW-1185">Reference proteome</keyword>
<comment type="caution">
    <text evidence="3">The sequence shown here is derived from an EMBL/GenBank/DDBJ whole genome shotgun (WGS) entry which is preliminary data.</text>
</comment>
<dbReference type="Proteomes" id="UP000051733">
    <property type="component" value="Unassembled WGS sequence"/>
</dbReference>